<evidence type="ECO:0000256" key="1">
    <source>
        <dbReference type="SAM" id="Phobius"/>
    </source>
</evidence>
<comment type="caution">
    <text evidence="2">The sequence shown here is derived from an EMBL/GenBank/DDBJ whole genome shotgun (WGS) entry which is preliminary data.</text>
</comment>
<feature type="transmembrane region" description="Helical" evidence="1">
    <location>
        <begin position="233"/>
        <end position="263"/>
    </location>
</feature>
<gene>
    <name evidence="2" type="ORF">BN46_1027</name>
</gene>
<organism evidence="2 3">
    <name type="scientific">Corynebacterium otitidis ATCC 51513</name>
    <dbReference type="NCBI Taxonomy" id="883169"/>
    <lineage>
        <taxon>Bacteria</taxon>
        <taxon>Bacillati</taxon>
        <taxon>Actinomycetota</taxon>
        <taxon>Actinomycetes</taxon>
        <taxon>Mycobacteriales</taxon>
        <taxon>Corynebacteriaceae</taxon>
        <taxon>Corynebacterium</taxon>
    </lineage>
</organism>
<dbReference type="EMBL" id="CAJZ01000143">
    <property type="protein sequence ID" value="CCI83754.1"/>
    <property type="molecule type" value="Genomic_DNA"/>
</dbReference>
<protein>
    <submittedName>
        <fullName evidence="2">Permease of the major facilitator superfamily</fullName>
    </submittedName>
</protein>
<feature type="transmembrane region" description="Helical" evidence="1">
    <location>
        <begin position="164"/>
        <end position="188"/>
    </location>
</feature>
<dbReference type="AlphaFoldDB" id="I7LC94"/>
<keyword evidence="1" id="KW-1133">Transmembrane helix</keyword>
<dbReference type="Proteomes" id="UP000011016">
    <property type="component" value="Unassembled WGS sequence"/>
</dbReference>
<dbReference type="SUPFAM" id="SSF103473">
    <property type="entry name" value="MFS general substrate transporter"/>
    <property type="match status" value="1"/>
</dbReference>
<feature type="transmembrane region" description="Helical" evidence="1">
    <location>
        <begin position="136"/>
        <end position="157"/>
    </location>
</feature>
<sequence length="274" mass="27909">MSRWGWRPARSPRRFGSAPPKLGALISTVVTSSALAVGPVYSALVADASGAPLTAPYIGYGAATALSFVFVALCREVYRPPNERRLAPRVGVPRSILKRFAPNATAVFCAYGTNALFQSLIPLAMIVFGATSQLEMALATAVMLGTSAITQVAVINYGGSRSLAVGLVGMAVSLVGVFPALFWVATVICGVGQGVSFKASLANAVDSALPGDEARTTSMYYLVAYLGTGVPPVIAGLLGGGAAAVSAVAAVVAIIAVATIGYLRAAGQLGYRHG</sequence>
<accession>I7LC94</accession>
<keyword evidence="1" id="KW-0472">Membrane</keyword>
<feature type="transmembrane region" description="Helical" evidence="1">
    <location>
        <begin position="104"/>
        <end position="130"/>
    </location>
</feature>
<evidence type="ECO:0000313" key="2">
    <source>
        <dbReference type="EMBL" id="CCI83754.1"/>
    </source>
</evidence>
<keyword evidence="1" id="KW-0812">Transmembrane</keyword>
<proteinExistence type="predicted"/>
<reference evidence="2 3" key="1">
    <citation type="journal article" date="2012" name="J. Bacteriol.">
        <title>Draft Genome Sequence of Turicella otitidis ATCC 51513, Isolated from Middle Ear Fluid from a Child with Otitis Media.</title>
        <authorList>
            <person name="Brinkrolf K."/>
            <person name="Schneider J."/>
            <person name="Knecht M."/>
            <person name="Ruckert C."/>
            <person name="Tauch A."/>
        </authorList>
    </citation>
    <scope>NUCLEOTIDE SEQUENCE [LARGE SCALE GENOMIC DNA]</scope>
    <source>
        <strain evidence="2 3">ATCC 51513</strain>
    </source>
</reference>
<dbReference type="Gene3D" id="1.20.1250.20">
    <property type="entry name" value="MFS general substrate transporter like domains"/>
    <property type="match status" value="1"/>
</dbReference>
<name>I7LC94_9CORY</name>
<evidence type="ECO:0000313" key="3">
    <source>
        <dbReference type="Proteomes" id="UP000011016"/>
    </source>
</evidence>
<dbReference type="InterPro" id="IPR036259">
    <property type="entry name" value="MFS_trans_sf"/>
</dbReference>
<feature type="transmembrane region" description="Helical" evidence="1">
    <location>
        <begin position="58"/>
        <end position="78"/>
    </location>
</feature>